<sequence>GGGQKWKVEARLKGRVRDGEILTRAIKQPRRAL</sequence>
<protein>
    <submittedName>
        <fullName evidence="1">Uncharacterized protein</fullName>
    </submittedName>
</protein>
<comment type="caution">
    <text evidence="1">The sequence shown here is derived from an EMBL/GenBank/DDBJ whole genome shotgun (WGS) entry which is preliminary data.</text>
</comment>
<dbReference type="InParanoid" id="A0A2P5C608"/>
<dbReference type="Proteomes" id="UP000237000">
    <property type="component" value="Unassembled WGS sequence"/>
</dbReference>
<reference evidence="2" key="1">
    <citation type="submission" date="2016-06" db="EMBL/GenBank/DDBJ databases">
        <title>Parallel loss of symbiosis genes in relatives of nitrogen-fixing non-legume Parasponia.</title>
        <authorList>
            <person name="Van Velzen R."/>
            <person name="Holmer R."/>
            <person name="Bu F."/>
            <person name="Rutten L."/>
            <person name="Van Zeijl A."/>
            <person name="Liu W."/>
            <person name="Santuari L."/>
            <person name="Cao Q."/>
            <person name="Sharma T."/>
            <person name="Shen D."/>
            <person name="Roswanjaya Y."/>
            <person name="Wardhani T."/>
            <person name="Kalhor M.S."/>
            <person name="Jansen J."/>
            <person name="Van den Hoogen J."/>
            <person name="Gungor B."/>
            <person name="Hartog M."/>
            <person name="Hontelez J."/>
            <person name="Verver J."/>
            <person name="Yang W.-C."/>
            <person name="Schijlen E."/>
            <person name="Repin R."/>
            <person name="Schilthuizen M."/>
            <person name="Schranz E."/>
            <person name="Heidstra R."/>
            <person name="Miyata K."/>
            <person name="Fedorova E."/>
            <person name="Kohlen W."/>
            <person name="Bisseling T."/>
            <person name="Smit S."/>
            <person name="Geurts R."/>
        </authorList>
    </citation>
    <scope>NUCLEOTIDE SEQUENCE [LARGE SCALE GENOMIC DNA]</scope>
    <source>
        <strain evidence="2">cv. RG33-2</strain>
    </source>
</reference>
<evidence type="ECO:0000313" key="2">
    <source>
        <dbReference type="Proteomes" id="UP000237000"/>
    </source>
</evidence>
<dbReference type="AlphaFoldDB" id="A0A2P5C608"/>
<keyword evidence="2" id="KW-1185">Reference proteome</keyword>
<proteinExistence type="predicted"/>
<evidence type="ECO:0000313" key="1">
    <source>
        <dbReference type="EMBL" id="PON56473.1"/>
    </source>
</evidence>
<organism evidence="1 2">
    <name type="scientific">Trema orientale</name>
    <name type="common">Charcoal tree</name>
    <name type="synonym">Celtis orientalis</name>
    <dbReference type="NCBI Taxonomy" id="63057"/>
    <lineage>
        <taxon>Eukaryota</taxon>
        <taxon>Viridiplantae</taxon>
        <taxon>Streptophyta</taxon>
        <taxon>Embryophyta</taxon>
        <taxon>Tracheophyta</taxon>
        <taxon>Spermatophyta</taxon>
        <taxon>Magnoliopsida</taxon>
        <taxon>eudicotyledons</taxon>
        <taxon>Gunneridae</taxon>
        <taxon>Pentapetalae</taxon>
        <taxon>rosids</taxon>
        <taxon>fabids</taxon>
        <taxon>Rosales</taxon>
        <taxon>Cannabaceae</taxon>
        <taxon>Trema</taxon>
    </lineage>
</organism>
<accession>A0A2P5C608</accession>
<feature type="non-terminal residue" evidence="1">
    <location>
        <position position="1"/>
    </location>
</feature>
<gene>
    <name evidence="1" type="ORF">TorRG33x02_296240</name>
</gene>
<dbReference type="OrthoDB" id="10440250at2759"/>
<dbReference type="EMBL" id="JXTC01000408">
    <property type="protein sequence ID" value="PON56473.1"/>
    <property type="molecule type" value="Genomic_DNA"/>
</dbReference>
<name>A0A2P5C608_TREOI</name>